<evidence type="ECO:0000259" key="2">
    <source>
        <dbReference type="PROSITE" id="PS50994"/>
    </source>
</evidence>
<dbReference type="RefSeq" id="WP_246140672.1">
    <property type="nucleotide sequence ID" value="NZ_VLKE01000001.1"/>
</dbReference>
<reference evidence="3 4" key="1">
    <citation type="submission" date="2019-07" db="EMBL/GenBank/DDBJ databases">
        <title>R&amp;d 2014.</title>
        <authorList>
            <person name="Klenk H.-P."/>
        </authorList>
    </citation>
    <scope>NUCLEOTIDE SEQUENCE [LARGE SCALE GENOMIC DNA]</scope>
    <source>
        <strain evidence="3 4">DSM 43868</strain>
    </source>
</reference>
<name>A0A562IAM1_MICOL</name>
<evidence type="ECO:0000256" key="1">
    <source>
        <dbReference type="SAM" id="MobiDB-lite"/>
    </source>
</evidence>
<protein>
    <submittedName>
        <fullName evidence="3">Mu transposase-like protein</fullName>
    </submittedName>
</protein>
<accession>A0A562IAM1</accession>
<feature type="region of interest" description="Disordered" evidence="1">
    <location>
        <begin position="618"/>
        <end position="700"/>
    </location>
</feature>
<dbReference type="Gene3D" id="3.30.420.10">
    <property type="entry name" value="Ribonuclease H-like superfamily/Ribonuclease H"/>
    <property type="match status" value="1"/>
</dbReference>
<dbReference type="GO" id="GO:0003676">
    <property type="term" value="F:nucleic acid binding"/>
    <property type="evidence" value="ECO:0007669"/>
    <property type="project" value="InterPro"/>
</dbReference>
<dbReference type="EMBL" id="VLKE01000001">
    <property type="protein sequence ID" value="TWH68059.1"/>
    <property type="molecule type" value="Genomic_DNA"/>
</dbReference>
<feature type="compositionally biased region" description="Low complexity" evidence="1">
    <location>
        <begin position="655"/>
        <end position="678"/>
    </location>
</feature>
<keyword evidence="4" id="KW-1185">Reference proteome</keyword>
<dbReference type="Proteomes" id="UP000319825">
    <property type="component" value="Unassembled WGS sequence"/>
</dbReference>
<dbReference type="AlphaFoldDB" id="A0A562IAM1"/>
<evidence type="ECO:0000313" key="3">
    <source>
        <dbReference type="EMBL" id="TWH68059.1"/>
    </source>
</evidence>
<comment type="caution">
    <text evidence="3">The sequence shown here is derived from an EMBL/GenBank/DDBJ whole genome shotgun (WGS) entry which is preliminary data.</text>
</comment>
<dbReference type="InterPro" id="IPR012337">
    <property type="entry name" value="RNaseH-like_sf"/>
</dbReference>
<dbReference type="Pfam" id="PF09299">
    <property type="entry name" value="Mu-transpos_C"/>
    <property type="match status" value="1"/>
</dbReference>
<sequence length="700" mass="76469">MTRLLRVGDRVVFDGAEHQVSVLSGSWVRLVGPDGTPRAVMLTHLVGSPDFDIVGADPGEPRTVLADHVLADVGEDVARRAREWERHIIEVETGLPPGAEPGTAPRTEYDPSLWGLQQRVAAKAEELSASGIPASVATVQRMRRRYRSGGLRALVDGRSQRPVSSVGRADERVVAAIRDALADQLVQSTGTRDRLRHRVESILTQRHGAGVVPLPPKTTFGRLVNALSVGQHAFGAATTRRSTANRPGGPFTVTWATRPGQQVQIDTTVLDVMVVFDDGQARRVELTAAVDVATRTICAAVLRPVGTKAVDASLLLARMLVPEPMRPGWDESLRMAASRLPHRRLADIDARMEQAAAKPVVVPETIVCDRGKVYLSDTFLRACQTLGISVQPAHPRSPTDKGIVERTFGSINTLFCQYVAGYTGRDVAHRGSRVQTEAVWSMAQMQDLLDEWIIAGWQQRPHEGLLSPDTGRVLSPNEMFAVLVTAAGYVPLMLTGDDYVELLPGSWRTINDYGVRLDGRTYDSKALNPHRRQHSGVAAEQGLWEVRHDPYDLTHVWVRNHRDGGWIRAGWTHLPMVAAPFADFTWRHARQQATSGPAGEPDETATARVLADLLRRAGEGPAPQAPPDETDRRVAARTRAAAASHRPRVAPEPAPRTTSTSPRTGRWTTSSPSASSTPARRRNGGYDRRVHPAGRRAADQ</sequence>
<dbReference type="InterPro" id="IPR001584">
    <property type="entry name" value="Integrase_cat-core"/>
</dbReference>
<dbReference type="PANTHER" id="PTHR35004:SF6">
    <property type="entry name" value="TRANSPOSASE"/>
    <property type="match status" value="1"/>
</dbReference>
<feature type="compositionally biased region" description="Basic and acidic residues" evidence="1">
    <location>
        <begin position="684"/>
        <end position="700"/>
    </location>
</feature>
<feature type="domain" description="Integrase catalytic" evidence="2">
    <location>
        <begin position="255"/>
        <end position="484"/>
    </location>
</feature>
<dbReference type="PROSITE" id="PS50994">
    <property type="entry name" value="INTEGRASE"/>
    <property type="match status" value="1"/>
</dbReference>
<dbReference type="SUPFAM" id="SSF53098">
    <property type="entry name" value="Ribonuclease H-like"/>
    <property type="match status" value="1"/>
</dbReference>
<organism evidence="3 4">
    <name type="scientific">Micromonospora olivasterospora</name>
    <dbReference type="NCBI Taxonomy" id="1880"/>
    <lineage>
        <taxon>Bacteria</taxon>
        <taxon>Bacillati</taxon>
        <taxon>Actinomycetota</taxon>
        <taxon>Actinomycetes</taxon>
        <taxon>Micromonosporales</taxon>
        <taxon>Micromonosporaceae</taxon>
        <taxon>Micromonospora</taxon>
    </lineage>
</organism>
<evidence type="ECO:0000313" key="4">
    <source>
        <dbReference type="Proteomes" id="UP000319825"/>
    </source>
</evidence>
<dbReference type="GO" id="GO:0015074">
    <property type="term" value="P:DNA integration"/>
    <property type="evidence" value="ECO:0007669"/>
    <property type="project" value="InterPro"/>
</dbReference>
<dbReference type="InterPro" id="IPR015378">
    <property type="entry name" value="Transposase-like_Mu_C"/>
</dbReference>
<gene>
    <name evidence="3" type="ORF">JD77_03046</name>
</gene>
<dbReference type="PANTHER" id="PTHR35004">
    <property type="entry name" value="TRANSPOSASE RV3428C-RELATED"/>
    <property type="match status" value="1"/>
</dbReference>
<dbReference type="InterPro" id="IPR036397">
    <property type="entry name" value="RNaseH_sf"/>
</dbReference>
<proteinExistence type="predicted"/>